<feature type="compositionally biased region" description="Low complexity" evidence="9">
    <location>
        <begin position="1825"/>
        <end position="1838"/>
    </location>
</feature>
<feature type="compositionally biased region" description="Low complexity" evidence="9">
    <location>
        <begin position="1558"/>
        <end position="1571"/>
    </location>
</feature>
<keyword evidence="2" id="KW-0489">Methyltransferase</keyword>
<dbReference type="InterPro" id="IPR001650">
    <property type="entry name" value="Helicase_C-like"/>
</dbReference>
<evidence type="ECO:0000313" key="13">
    <source>
        <dbReference type="Proteomes" id="UP000318582"/>
    </source>
</evidence>
<dbReference type="SUPFAM" id="SSF52540">
    <property type="entry name" value="P-loop containing nucleoside triphosphate hydrolases"/>
    <property type="match status" value="2"/>
</dbReference>
<dbReference type="Pfam" id="PF00271">
    <property type="entry name" value="Helicase_C"/>
    <property type="match status" value="1"/>
</dbReference>
<dbReference type="STRING" id="109895.A0A507DYN9"/>
<evidence type="ECO:0000256" key="8">
    <source>
        <dbReference type="ARBA" id="ARBA00023242"/>
    </source>
</evidence>
<keyword evidence="4" id="KW-0677">Repeat</keyword>
<dbReference type="PROSITE" id="PS00598">
    <property type="entry name" value="CHROMO_1"/>
    <property type="match status" value="1"/>
</dbReference>
<evidence type="ECO:0000256" key="3">
    <source>
        <dbReference type="ARBA" id="ARBA00022679"/>
    </source>
</evidence>
<feature type="compositionally biased region" description="Acidic residues" evidence="9">
    <location>
        <begin position="1988"/>
        <end position="2003"/>
    </location>
</feature>
<feature type="domain" description="Chromo" evidence="10">
    <location>
        <begin position="1497"/>
        <end position="1558"/>
    </location>
</feature>
<evidence type="ECO:0000259" key="10">
    <source>
        <dbReference type="PROSITE" id="PS50013"/>
    </source>
</evidence>
<dbReference type="InterPro" id="IPR023779">
    <property type="entry name" value="Chromodomain_CS"/>
</dbReference>
<keyword evidence="8" id="KW-0539">Nucleus</keyword>
<gene>
    <name evidence="12" type="ORF">PhCBS80983_g04518</name>
</gene>
<feature type="compositionally biased region" description="Polar residues" evidence="9">
    <location>
        <begin position="60"/>
        <end position="80"/>
    </location>
</feature>
<evidence type="ECO:0000256" key="9">
    <source>
        <dbReference type="SAM" id="MobiDB-lite"/>
    </source>
</evidence>
<feature type="compositionally biased region" description="Polar residues" evidence="9">
    <location>
        <begin position="17"/>
        <end position="41"/>
    </location>
</feature>
<feature type="region of interest" description="Disordered" evidence="9">
    <location>
        <begin position="1956"/>
        <end position="2003"/>
    </location>
</feature>
<dbReference type="CDD" id="cd00024">
    <property type="entry name" value="CD_CSD"/>
    <property type="match status" value="1"/>
</dbReference>
<feature type="compositionally biased region" description="Acidic residues" evidence="9">
    <location>
        <begin position="1457"/>
        <end position="1475"/>
    </location>
</feature>
<feature type="compositionally biased region" description="Basic residues" evidence="9">
    <location>
        <begin position="1440"/>
        <end position="1451"/>
    </location>
</feature>
<dbReference type="Pfam" id="PF00145">
    <property type="entry name" value="DNA_methylase"/>
    <property type="match status" value="1"/>
</dbReference>
<dbReference type="GO" id="GO:0006281">
    <property type="term" value="P:DNA repair"/>
    <property type="evidence" value="ECO:0007669"/>
    <property type="project" value="TreeGrafter"/>
</dbReference>
<keyword evidence="7" id="KW-0067">ATP-binding</keyword>
<evidence type="ECO:0000313" key="12">
    <source>
        <dbReference type="EMBL" id="TPX56492.1"/>
    </source>
</evidence>
<dbReference type="SMART" id="SM00298">
    <property type="entry name" value="CHROMO"/>
    <property type="match status" value="1"/>
</dbReference>
<feature type="compositionally biased region" description="Acidic residues" evidence="9">
    <location>
        <begin position="1482"/>
        <end position="1493"/>
    </location>
</feature>
<dbReference type="CDD" id="cd18793">
    <property type="entry name" value="SF2_C_SNF"/>
    <property type="match status" value="1"/>
</dbReference>
<dbReference type="InterPro" id="IPR001525">
    <property type="entry name" value="C5_MeTfrase"/>
</dbReference>
<feature type="compositionally biased region" description="Acidic residues" evidence="9">
    <location>
        <begin position="1397"/>
        <end position="1421"/>
    </location>
</feature>
<proteinExistence type="predicted"/>
<keyword evidence="13" id="KW-1185">Reference proteome</keyword>
<evidence type="ECO:0008006" key="14">
    <source>
        <dbReference type="Google" id="ProtNLM"/>
    </source>
</evidence>
<feature type="compositionally biased region" description="Basic residues" evidence="9">
    <location>
        <begin position="1967"/>
        <end position="1982"/>
    </location>
</feature>
<organism evidence="12 13">
    <name type="scientific">Powellomyces hirtus</name>
    <dbReference type="NCBI Taxonomy" id="109895"/>
    <lineage>
        <taxon>Eukaryota</taxon>
        <taxon>Fungi</taxon>
        <taxon>Fungi incertae sedis</taxon>
        <taxon>Chytridiomycota</taxon>
        <taxon>Chytridiomycota incertae sedis</taxon>
        <taxon>Chytridiomycetes</taxon>
        <taxon>Spizellomycetales</taxon>
        <taxon>Powellomycetaceae</taxon>
        <taxon>Powellomyces</taxon>
    </lineage>
</organism>
<dbReference type="Gene3D" id="3.40.50.10810">
    <property type="entry name" value="Tandem AAA-ATPase domain"/>
    <property type="match status" value="1"/>
</dbReference>
<feature type="domain" description="Helicase C-terminal" evidence="11">
    <location>
        <begin position="2165"/>
        <end position="2314"/>
    </location>
</feature>
<evidence type="ECO:0000256" key="1">
    <source>
        <dbReference type="ARBA" id="ARBA00004123"/>
    </source>
</evidence>
<dbReference type="InterPro" id="IPR000953">
    <property type="entry name" value="Chromo/chromo_shadow_dom"/>
</dbReference>
<name>A0A507DYN9_9FUNG</name>
<dbReference type="PANTHER" id="PTHR45626">
    <property type="entry name" value="TRANSCRIPTION TERMINATION FACTOR 2-RELATED"/>
    <property type="match status" value="1"/>
</dbReference>
<comment type="caution">
    <text evidence="12">The sequence shown here is derived from an EMBL/GenBank/DDBJ whole genome shotgun (WGS) entry which is preliminary data.</text>
</comment>
<keyword evidence="3" id="KW-0808">Transferase</keyword>
<reference evidence="12 13" key="1">
    <citation type="journal article" date="2019" name="Sci. Rep.">
        <title>Comparative genomics of chytrid fungi reveal insights into the obligate biotrophic and pathogenic lifestyle of Synchytrium endobioticum.</title>
        <authorList>
            <person name="van de Vossenberg B.T.L.H."/>
            <person name="Warris S."/>
            <person name="Nguyen H.D.T."/>
            <person name="van Gent-Pelzer M.P.E."/>
            <person name="Joly D.L."/>
            <person name="van de Geest H.C."/>
            <person name="Bonants P.J.M."/>
            <person name="Smith D.S."/>
            <person name="Levesque C.A."/>
            <person name="van der Lee T.A.J."/>
        </authorList>
    </citation>
    <scope>NUCLEOTIDE SEQUENCE [LARGE SCALE GENOMIC DNA]</scope>
    <source>
        <strain evidence="12 13">CBS 809.83</strain>
    </source>
</reference>
<evidence type="ECO:0000256" key="6">
    <source>
        <dbReference type="ARBA" id="ARBA00022801"/>
    </source>
</evidence>
<evidence type="ECO:0000256" key="5">
    <source>
        <dbReference type="ARBA" id="ARBA00022741"/>
    </source>
</evidence>
<dbReference type="InterPro" id="IPR014001">
    <property type="entry name" value="Helicase_ATP-bd"/>
</dbReference>
<dbReference type="InterPro" id="IPR023780">
    <property type="entry name" value="Chromo_domain"/>
</dbReference>
<feature type="region of interest" description="Disordered" evidence="9">
    <location>
        <begin position="1819"/>
        <end position="1842"/>
    </location>
</feature>
<dbReference type="EMBL" id="QEAQ01000073">
    <property type="protein sequence ID" value="TPX56492.1"/>
    <property type="molecule type" value="Genomic_DNA"/>
</dbReference>
<keyword evidence="5" id="KW-0547">Nucleotide-binding</keyword>
<dbReference type="GO" id="GO:0005634">
    <property type="term" value="C:nucleus"/>
    <property type="evidence" value="ECO:0007669"/>
    <property type="project" value="UniProtKB-SubCell"/>
</dbReference>
<feature type="region of interest" description="Disordered" evidence="9">
    <location>
        <begin position="1390"/>
        <end position="1493"/>
    </location>
</feature>
<dbReference type="Gene3D" id="3.40.50.150">
    <property type="entry name" value="Vaccinia Virus protein VP39"/>
    <property type="match status" value="1"/>
</dbReference>
<dbReference type="GO" id="GO:0005524">
    <property type="term" value="F:ATP binding"/>
    <property type="evidence" value="ECO:0007669"/>
    <property type="project" value="UniProtKB-KW"/>
</dbReference>
<dbReference type="Gene3D" id="2.40.50.40">
    <property type="match status" value="1"/>
</dbReference>
<dbReference type="PROSITE" id="PS51194">
    <property type="entry name" value="HELICASE_CTER"/>
    <property type="match status" value="1"/>
</dbReference>
<dbReference type="InterPro" id="IPR050628">
    <property type="entry name" value="SNF2_RAD54_helicase_TF"/>
</dbReference>
<dbReference type="GO" id="GO:0008168">
    <property type="term" value="F:methyltransferase activity"/>
    <property type="evidence" value="ECO:0007669"/>
    <property type="project" value="UniProtKB-KW"/>
</dbReference>
<feature type="region of interest" description="Disordered" evidence="9">
    <location>
        <begin position="1558"/>
        <end position="1596"/>
    </location>
</feature>
<sequence>MAKRRIIESESEDDFQYTPNSKRQASTPGSRQSGRSVWKHQSSMDKFITKSPTKAAAKPSVSNTPVSATSPAESPQKRTTLRSLASMDGEAIRKEMLKKGEEQELPPMKDLPDMFYDLVKKMPLIADVARRLDGRKLRVATMCSGTESPLLALELISRAIKQCYGVSFEVEHVFSCEIEPFKQAYIERNFAPPLLFRDVCELGGDEATTAYGALRKVPGNVDLLVAGTSCVDFSNLNNQKKKLADSGESGRTFRGMLQWVAKHRPPLIILENVVQADWKGSVQPAIEKHGYRVKHTNLDTKHYYIPHTRTRGYLFAVDKEVTHDRSHPDTWLNVVRSLTRPASVPVEALLLQEDDPRVQKARDAFVQAAQQPHRGRTEWVRCESRHKKARDEEHLGTLRPLTEWQDGGVCTLLQSSWQEWANVQTERVLDLMDISYIRLAIKDNVDASFKTLVWNLSQNVDRTTGSGIFGISPCLTPSMIPYITTRGGPLTGLEALSLQGLPIDELLLTRESLDQLSDLAGNAMSTTVVGTCMLSAMVVAMDALKPGDGNSDVKPEMELTEVPISKIVGQEQLKPTPYDLVTCRTVGTIASILDEAKHSARLCGCEGRGVVQTCQIRVCQDCGVTSCEKCGKRPKHNYVPITYPRMTPAQFEENLKGVLPMRLAIEGFVADLLDELIGQLQDYNQFSWKLWRNTAIEALKDAEFRFRILKRQEIWVAVYEAPKATLELLIDPIEPEWRLFVNAPYTENVNSPLRELFSRPVARMMLTRDSTDFLSGQWRVYLPVPKSFYLTMQGAGELVPSWKARLGAQGGLENEKWWSKMVISEVPEHAQGWLERDIAGSYTLFEKCGTAMCALHKKDADDTLGRGDEDGEQKQHALLMFLDPTRAGKPEDDPFVFSTSSRALAYQEVRVIAAQLDSSWRPSAIEGPQEVECHVPVRRCDATGVRFVVPLAEQAMFSLPESALSLDTHACDQAIMLLNCSVPLTYVDPLWPQGHWADIELLHKGRKTFETLAWITERLPHFEHLEQWMDMGTAPLTHTCERCAPTPPDLRWQILGGNRLVPIEDPIQAGPYEQALKNRPQPFVAQLRCDDHTGTLRIGANVATLLHRALSNLKSEDRTNPAQLSWRLTNEYTIREFPAFTLKSNRPDPQHPQPPHFKKFPLRPEQLRSLSWMLEQEKEDAEPFIEEEISEAVLEPLRWRVEAKAERPVLIRGGVLADQVGYGKTAITLGLIDCAKAPDPLPIVPGAISIKATLIVVPGHLSKQWPSEIRKFTGSAFNVLAIETVANMNRLTIADFQNADIIVVASRMLKSDTYWKRLAGFAGDGELPAGAGRRFILKYESALKALRRQVEALKLGTEGLGEVIENIERGRTFKDPTIVQVSKRLSAKECERVGEGGGEEESIVVEEDDDEVDEEDEDEDGPFNLSSKRKAKTALEPKPRAKRAATTRKRPVINLDTTEDEEEEEEEDVKDEEDYIPLGTDSDNDNDETESLEEGVYEVERILDADDPGDGSGVMYQVKWKGYPVEDATWEPASNVEHLEEMLDEWKERKENLRVRKTAPTTKKAAAAAAPVKKEKIKKPGAAPTKKVPAVKKTTRKTAPVEIDPWGLRSAAVRKNWRHMKCPSLEMFHFHRLVIDEYTYLDGQIHASVTHLQSTLRWILSGTPPQRDFRDIKSIATFLGVNLGLDDHVVTRKDQNALQATAAEKFLSFREVHTTAWHAHRHELAQLFLDRFVRQNIAEIDEIPAVEHLLKIRLPAAERAIYLELEHHLQAMEMDTKKTLKTNGDKEKRLREAMGSSKTAEEALLKRCSHFDLHVEQEVKKKSSKTTSSSATTTTTTKLAPTRSDAREACQVIVAERTAQLDECKQSLLGHLIEANKHHQALARRGAFKDAPSPFMEWRGRWLKGQDVGDPEAVEIFHALLAEAGVGEVNGEGSGSGKDKGKGKVITSSYFDMMMKGGGGGGGKSTPKSKPKPRTPAKKPAKKPVVLDTDEEDSEEYDDDSDDCVDSVKIKKSTTATTLDDDVWRMREVVHDLRRLVKELTGRVRSLRYFTLVRDFQQAKLAGREARVYPCPGCANTVSTATIAATEDGATDAMDGTPTSAVPAQLAVLSCCGHTGCSTCLTDSAANQKCPVAGCEAAARVTNVVLASVIGAEDENEELTRYGKKLSQLVKLIKSLPKDERVLVFVQFDDLMVRVAEALLDANIKFLHLQGSTTAKSSALAKFQDEDHTSSPRVLLLNVMTESASGANLTIANHAIFLSPLLAETQHEYTAAEVQAIGRVRRYGQKKTVHIHRFLTMDTMDMQIWESRERTELK</sequence>
<keyword evidence="6" id="KW-0378">Hydrolase</keyword>
<dbReference type="InterPro" id="IPR029063">
    <property type="entry name" value="SAM-dependent_MTases_sf"/>
</dbReference>
<dbReference type="SUPFAM" id="SSF54160">
    <property type="entry name" value="Chromo domain-like"/>
    <property type="match status" value="1"/>
</dbReference>
<dbReference type="InterPro" id="IPR016197">
    <property type="entry name" value="Chromo-like_dom_sf"/>
</dbReference>
<dbReference type="GO" id="GO:0032259">
    <property type="term" value="P:methylation"/>
    <property type="evidence" value="ECO:0007669"/>
    <property type="project" value="UniProtKB-KW"/>
</dbReference>
<dbReference type="Proteomes" id="UP000318582">
    <property type="component" value="Unassembled WGS sequence"/>
</dbReference>
<comment type="subcellular location">
    <subcellularLocation>
        <location evidence="1">Nucleus</location>
    </subcellularLocation>
</comment>
<dbReference type="InterPro" id="IPR038718">
    <property type="entry name" value="SNF2-like_sf"/>
</dbReference>
<feature type="region of interest" description="Disordered" evidence="9">
    <location>
        <begin position="1"/>
        <end position="80"/>
    </location>
</feature>
<evidence type="ECO:0000256" key="2">
    <source>
        <dbReference type="ARBA" id="ARBA00022603"/>
    </source>
</evidence>
<dbReference type="InterPro" id="IPR027417">
    <property type="entry name" value="P-loop_NTPase"/>
</dbReference>
<dbReference type="SMART" id="SM00487">
    <property type="entry name" value="DEXDc"/>
    <property type="match status" value="1"/>
</dbReference>
<dbReference type="SUPFAM" id="SSF53335">
    <property type="entry name" value="S-adenosyl-L-methionine-dependent methyltransferases"/>
    <property type="match status" value="1"/>
</dbReference>
<dbReference type="Gene3D" id="3.40.50.300">
    <property type="entry name" value="P-loop containing nucleotide triphosphate hydrolases"/>
    <property type="match status" value="1"/>
</dbReference>
<evidence type="ECO:0000256" key="7">
    <source>
        <dbReference type="ARBA" id="ARBA00022840"/>
    </source>
</evidence>
<accession>A0A507DYN9</accession>
<dbReference type="InterPro" id="IPR000330">
    <property type="entry name" value="SNF2_N"/>
</dbReference>
<dbReference type="GO" id="GO:0008094">
    <property type="term" value="F:ATP-dependent activity, acting on DNA"/>
    <property type="evidence" value="ECO:0007669"/>
    <property type="project" value="TreeGrafter"/>
</dbReference>
<dbReference type="InterPro" id="IPR049730">
    <property type="entry name" value="SNF2/RAD54-like_C"/>
</dbReference>
<dbReference type="GO" id="GO:0016787">
    <property type="term" value="F:hydrolase activity"/>
    <property type="evidence" value="ECO:0007669"/>
    <property type="project" value="UniProtKB-KW"/>
</dbReference>
<dbReference type="PANTHER" id="PTHR45626:SF26">
    <property type="entry name" value="FAMILY HELICASE, PUTATIVE (AFU_ORTHOLOGUE AFUA_2G09120)-RELATED"/>
    <property type="match status" value="1"/>
</dbReference>
<dbReference type="PROSITE" id="PS50013">
    <property type="entry name" value="CHROMO_2"/>
    <property type="match status" value="1"/>
</dbReference>
<protein>
    <recommendedName>
        <fullName evidence="14">Chromo domain-containing protein</fullName>
    </recommendedName>
</protein>
<dbReference type="Pfam" id="PF00385">
    <property type="entry name" value="Chromo"/>
    <property type="match status" value="1"/>
</dbReference>
<evidence type="ECO:0000259" key="11">
    <source>
        <dbReference type="PROSITE" id="PS51194"/>
    </source>
</evidence>
<dbReference type="Pfam" id="PF00176">
    <property type="entry name" value="SNF2-rel_dom"/>
    <property type="match status" value="2"/>
</dbReference>
<evidence type="ECO:0000256" key="4">
    <source>
        <dbReference type="ARBA" id="ARBA00022737"/>
    </source>
</evidence>